<evidence type="ECO:0008006" key="2">
    <source>
        <dbReference type="Google" id="ProtNLM"/>
    </source>
</evidence>
<name>A0A7S2NQV1_9STRA</name>
<organism evidence="1">
    <name type="scientific">Leptocylindrus danicus</name>
    <dbReference type="NCBI Taxonomy" id="163516"/>
    <lineage>
        <taxon>Eukaryota</taxon>
        <taxon>Sar</taxon>
        <taxon>Stramenopiles</taxon>
        <taxon>Ochrophyta</taxon>
        <taxon>Bacillariophyta</taxon>
        <taxon>Coscinodiscophyceae</taxon>
        <taxon>Chaetocerotophycidae</taxon>
        <taxon>Leptocylindrales</taxon>
        <taxon>Leptocylindraceae</taxon>
        <taxon>Leptocylindrus</taxon>
    </lineage>
</organism>
<accession>A0A7S2NQV1</accession>
<reference evidence="1" key="1">
    <citation type="submission" date="2021-01" db="EMBL/GenBank/DDBJ databases">
        <authorList>
            <person name="Corre E."/>
            <person name="Pelletier E."/>
            <person name="Niang G."/>
            <person name="Scheremetjew M."/>
            <person name="Finn R."/>
            <person name="Kale V."/>
            <person name="Holt S."/>
            <person name="Cochrane G."/>
            <person name="Meng A."/>
            <person name="Brown T."/>
            <person name="Cohen L."/>
        </authorList>
    </citation>
    <scope>NUCLEOTIDE SEQUENCE</scope>
    <source>
        <strain evidence="1">B650</strain>
    </source>
</reference>
<dbReference type="AlphaFoldDB" id="A0A7S2NQV1"/>
<dbReference type="SUPFAM" id="SSF53335">
    <property type="entry name" value="S-adenosyl-L-methionine-dependent methyltransferases"/>
    <property type="match status" value="1"/>
</dbReference>
<sequence length="252" mass="28636">MDVDEVVEHFHDPMPIEHNPCLGRKLHMIEVFAGSSMVTQEFRKVGWSGISIDANENSNAQCIQKVQDLDLDSFKAPDFVHFAPPCTTYSIAAGSYHRGNAKEGDFNRSGSSYESDVVLIHVERIMTWARNRCPHVRFVVENPSSGCLKDMPLMKKLVEAFGLKPVNIFYCAFGRDEMKPTTIWTNDENLAAILSERRTQCRHSNHSAQVQGDSSKYDFCATPIMLAREIARYINLSMLLERRQYSSMHAEI</sequence>
<protein>
    <recommendedName>
        <fullName evidence="2">DNA (cytosine-5-)-methyltransferase</fullName>
    </recommendedName>
</protein>
<proteinExistence type="predicted"/>
<dbReference type="Gene3D" id="3.40.50.150">
    <property type="entry name" value="Vaccinia Virus protein VP39"/>
    <property type="match status" value="1"/>
</dbReference>
<dbReference type="InterPro" id="IPR029063">
    <property type="entry name" value="SAM-dependent_MTases_sf"/>
</dbReference>
<dbReference type="EMBL" id="HBGY01000726">
    <property type="protein sequence ID" value="CAD9555327.1"/>
    <property type="molecule type" value="Transcribed_RNA"/>
</dbReference>
<evidence type="ECO:0000313" key="1">
    <source>
        <dbReference type="EMBL" id="CAD9555327.1"/>
    </source>
</evidence>
<gene>
    <name evidence="1" type="ORF">LDAN0321_LOCUS469</name>
</gene>